<name>A0ABR4AT26_9LECA</name>
<feature type="signal peptide" evidence="1">
    <location>
        <begin position="1"/>
        <end position="31"/>
    </location>
</feature>
<dbReference type="EMBL" id="JBHFEH010000078">
    <property type="protein sequence ID" value="KAL2048852.1"/>
    <property type="molecule type" value="Genomic_DNA"/>
</dbReference>
<evidence type="ECO:0000259" key="2">
    <source>
        <dbReference type="Pfam" id="PF09044"/>
    </source>
</evidence>
<feature type="domain" description="Killer toxin Kp4" evidence="2">
    <location>
        <begin position="22"/>
        <end position="152"/>
    </location>
</feature>
<dbReference type="InterPro" id="IPR015131">
    <property type="entry name" value="Killer_tox_Kp4"/>
</dbReference>
<feature type="chain" id="PRO_5046224481" description="Killer toxin Kp4 domain-containing protein" evidence="1">
    <location>
        <begin position="32"/>
        <end position="223"/>
    </location>
</feature>
<dbReference type="Gene3D" id="3.30.430.10">
    <property type="entry name" value="Killer Toxin P4, subunit A"/>
    <property type="match status" value="1"/>
</dbReference>
<reference evidence="3 4" key="1">
    <citation type="submission" date="2024-09" db="EMBL/GenBank/DDBJ databases">
        <title>Rethinking Asexuality: The Enigmatic Case of Functional Sexual Genes in Lepraria (Stereocaulaceae).</title>
        <authorList>
            <person name="Doellman M."/>
            <person name="Sun Y."/>
            <person name="Barcenas-Pena A."/>
            <person name="Lumbsch H.T."/>
            <person name="Grewe F."/>
        </authorList>
    </citation>
    <scope>NUCLEOTIDE SEQUENCE [LARGE SCALE GENOMIC DNA]</scope>
    <source>
        <strain evidence="3 4">Grewe 0041</strain>
    </source>
</reference>
<evidence type="ECO:0000313" key="3">
    <source>
        <dbReference type="EMBL" id="KAL2048852.1"/>
    </source>
</evidence>
<gene>
    <name evidence="3" type="ORF">ABVK25_010910</name>
</gene>
<sequence length="223" mass="23384">MLSHPTIGFVTRFSPLISLLLFLCDATSSLGINCRGSLICGGQGVAHVLQNIVSIANGISDDDIYGNNQHIVCLPYHLLGHRPGSFCLFMQGDHPNSYLNPITGKIVVGVDGQIIKEKVNDLYSHGCRGCGSVPIGPRNDPNSQGILTVNYVATPGCDGSNDDGKSICFPTIPYYAAGNPLNVDATVLSSQSAAAQATPPPPGANSSVEAALNSFRPTTTLQF</sequence>
<accession>A0ABR4AT26</accession>
<keyword evidence="4" id="KW-1185">Reference proteome</keyword>
<dbReference type="InterPro" id="IPR011329">
    <property type="entry name" value="Killer_tox_Kp4/SMK"/>
</dbReference>
<keyword evidence="1" id="KW-0732">Signal</keyword>
<organism evidence="3 4">
    <name type="scientific">Lepraria finkii</name>
    <dbReference type="NCBI Taxonomy" id="1340010"/>
    <lineage>
        <taxon>Eukaryota</taxon>
        <taxon>Fungi</taxon>
        <taxon>Dikarya</taxon>
        <taxon>Ascomycota</taxon>
        <taxon>Pezizomycotina</taxon>
        <taxon>Lecanoromycetes</taxon>
        <taxon>OSLEUM clade</taxon>
        <taxon>Lecanoromycetidae</taxon>
        <taxon>Lecanorales</taxon>
        <taxon>Lecanorineae</taxon>
        <taxon>Stereocaulaceae</taxon>
        <taxon>Lepraria</taxon>
    </lineage>
</organism>
<evidence type="ECO:0000256" key="1">
    <source>
        <dbReference type="SAM" id="SignalP"/>
    </source>
</evidence>
<comment type="caution">
    <text evidence="3">The sequence shown here is derived from an EMBL/GenBank/DDBJ whole genome shotgun (WGS) entry which is preliminary data.</text>
</comment>
<protein>
    <recommendedName>
        <fullName evidence="2">Killer toxin Kp4 domain-containing protein</fullName>
    </recommendedName>
</protein>
<dbReference type="Pfam" id="PF09044">
    <property type="entry name" value="Kp4"/>
    <property type="match status" value="1"/>
</dbReference>
<dbReference type="SUPFAM" id="SSF55221">
    <property type="entry name" value="Yeast killer toxins"/>
    <property type="match status" value="1"/>
</dbReference>
<proteinExistence type="predicted"/>
<dbReference type="Proteomes" id="UP001590951">
    <property type="component" value="Unassembled WGS sequence"/>
</dbReference>
<evidence type="ECO:0000313" key="4">
    <source>
        <dbReference type="Proteomes" id="UP001590951"/>
    </source>
</evidence>